<dbReference type="OrthoDB" id="420046at2759"/>
<feature type="compositionally biased region" description="Acidic residues" evidence="2">
    <location>
        <begin position="295"/>
        <end position="319"/>
    </location>
</feature>
<evidence type="ECO:0000313" key="4">
    <source>
        <dbReference type="Proteomes" id="UP000355283"/>
    </source>
</evidence>
<dbReference type="PANTHER" id="PTHR43586">
    <property type="entry name" value="CYSTEINE DESULFURASE"/>
    <property type="match status" value="1"/>
</dbReference>
<protein>
    <recommendedName>
        <fullName evidence="5">Aminotransferase class V domain-containing protein</fullName>
    </recommendedName>
</protein>
<comment type="caution">
    <text evidence="3">The sequence shown here is derived from an EMBL/GenBank/DDBJ whole genome shotgun (WGS) entry which is preliminary data.</text>
</comment>
<evidence type="ECO:0000256" key="1">
    <source>
        <dbReference type="ARBA" id="ARBA00022898"/>
    </source>
</evidence>
<reference evidence="3 4" key="1">
    <citation type="submission" date="2019-01" db="EMBL/GenBank/DDBJ databases">
        <title>Nuclear Genome Assembly of the Microalgal Biofuel strain Nannochloropsis salina CCMP1776.</title>
        <authorList>
            <person name="Hovde B."/>
        </authorList>
    </citation>
    <scope>NUCLEOTIDE SEQUENCE [LARGE SCALE GENOMIC DNA]</scope>
    <source>
        <strain evidence="3 4">CCMP1776</strain>
    </source>
</reference>
<dbReference type="InterPro" id="IPR015421">
    <property type="entry name" value="PyrdxlP-dep_Trfase_major"/>
</dbReference>
<name>A0A4D9D1Z9_9STRA</name>
<feature type="region of interest" description="Disordered" evidence="2">
    <location>
        <begin position="283"/>
        <end position="323"/>
    </location>
</feature>
<dbReference type="Gene3D" id="3.40.640.10">
    <property type="entry name" value="Type I PLP-dependent aspartate aminotransferase-like (Major domain)"/>
    <property type="match status" value="1"/>
</dbReference>
<dbReference type="SUPFAM" id="SSF53383">
    <property type="entry name" value="PLP-dependent transferases"/>
    <property type="match status" value="1"/>
</dbReference>
<evidence type="ECO:0000256" key="2">
    <source>
        <dbReference type="SAM" id="MobiDB-lite"/>
    </source>
</evidence>
<dbReference type="PANTHER" id="PTHR43586:SF8">
    <property type="entry name" value="CYSTEINE DESULFURASE 1, CHLOROPLASTIC"/>
    <property type="match status" value="1"/>
</dbReference>
<sequence length="341" mass="37706">MISMAPPTTSTTSNGAGHREGGDRGEKELPDTPSISYRQFYEVLEEKEREGSLLSQRLSRRPELLQRIQDSLVGRFQAFDSPLGGKKPIVYADWTASGRQLHFIEVGGEGGKGEGEGGGTKKEKERDFLRLEVMPFYGNTHTTTSITGMQTTLYRHEARQIIAESVNARVTGKAAEDVVLFVGAGCTAAVHKMVHVLGLNQPLPPCSDPIRDRPIVLVGPFAHHSNLLPWRESVAEVVVSIRAAPRTGVDLEHLESVLKKFSHRPLKSKYAAIEERIRHRKANKGKVATKGREEGMEDVTEEGGQEGGEEGREEEEEEEIGRLRGRRCQDGVCLGMMVDEE</sequence>
<dbReference type="EMBL" id="SDOX01000021">
    <property type="protein sequence ID" value="TFJ84033.1"/>
    <property type="molecule type" value="Genomic_DNA"/>
</dbReference>
<gene>
    <name evidence="3" type="ORF">NSK_005128</name>
</gene>
<keyword evidence="4" id="KW-1185">Reference proteome</keyword>
<evidence type="ECO:0000313" key="3">
    <source>
        <dbReference type="EMBL" id="TFJ84033.1"/>
    </source>
</evidence>
<accession>A0A4D9D1Z9</accession>
<dbReference type="Proteomes" id="UP000355283">
    <property type="component" value="Unassembled WGS sequence"/>
</dbReference>
<dbReference type="AlphaFoldDB" id="A0A4D9D1Z9"/>
<proteinExistence type="predicted"/>
<feature type="compositionally biased region" description="Basic and acidic residues" evidence="2">
    <location>
        <begin position="17"/>
        <end position="30"/>
    </location>
</feature>
<feature type="compositionally biased region" description="Polar residues" evidence="2">
    <location>
        <begin position="1"/>
        <end position="15"/>
    </location>
</feature>
<feature type="region of interest" description="Disordered" evidence="2">
    <location>
        <begin position="1"/>
        <end position="33"/>
    </location>
</feature>
<keyword evidence="1" id="KW-0663">Pyridoxal phosphate</keyword>
<dbReference type="InterPro" id="IPR015424">
    <property type="entry name" value="PyrdxlP-dep_Trfase"/>
</dbReference>
<organism evidence="3 4">
    <name type="scientific">Nannochloropsis salina CCMP1776</name>
    <dbReference type="NCBI Taxonomy" id="1027361"/>
    <lineage>
        <taxon>Eukaryota</taxon>
        <taxon>Sar</taxon>
        <taxon>Stramenopiles</taxon>
        <taxon>Ochrophyta</taxon>
        <taxon>Eustigmatophyceae</taxon>
        <taxon>Eustigmatales</taxon>
        <taxon>Monodopsidaceae</taxon>
        <taxon>Microchloropsis</taxon>
        <taxon>Microchloropsis salina</taxon>
    </lineage>
</organism>
<evidence type="ECO:0008006" key="5">
    <source>
        <dbReference type="Google" id="ProtNLM"/>
    </source>
</evidence>